<evidence type="ECO:0000313" key="2">
    <source>
        <dbReference type="EMBL" id="GAA4466685.1"/>
    </source>
</evidence>
<organism evidence="2 3">
    <name type="scientific">Nibrella saemangeumensis</name>
    <dbReference type="NCBI Taxonomy" id="1084526"/>
    <lineage>
        <taxon>Bacteria</taxon>
        <taxon>Pseudomonadati</taxon>
        <taxon>Bacteroidota</taxon>
        <taxon>Cytophagia</taxon>
        <taxon>Cytophagales</taxon>
        <taxon>Spirosomataceae</taxon>
        <taxon>Nibrella</taxon>
    </lineage>
</organism>
<name>A0ABP8NJ36_9BACT</name>
<proteinExistence type="predicted"/>
<evidence type="ECO:0000313" key="3">
    <source>
        <dbReference type="Proteomes" id="UP001501175"/>
    </source>
</evidence>
<keyword evidence="3" id="KW-1185">Reference proteome</keyword>
<keyword evidence="1" id="KW-0812">Transmembrane</keyword>
<accession>A0ABP8NJ36</accession>
<reference evidence="3" key="1">
    <citation type="journal article" date="2019" name="Int. J. Syst. Evol. Microbiol.">
        <title>The Global Catalogue of Microorganisms (GCM) 10K type strain sequencing project: providing services to taxonomists for standard genome sequencing and annotation.</title>
        <authorList>
            <consortium name="The Broad Institute Genomics Platform"/>
            <consortium name="The Broad Institute Genome Sequencing Center for Infectious Disease"/>
            <person name="Wu L."/>
            <person name="Ma J."/>
        </authorList>
    </citation>
    <scope>NUCLEOTIDE SEQUENCE [LARGE SCALE GENOMIC DNA]</scope>
    <source>
        <strain evidence="3">JCM 17927</strain>
    </source>
</reference>
<gene>
    <name evidence="2" type="ORF">GCM10023189_49210</name>
</gene>
<feature type="transmembrane region" description="Helical" evidence="1">
    <location>
        <begin position="27"/>
        <end position="47"/>
    </location>
</feature>
<dbReference type="RefSeq" id="WP_345248074.1">
    <property type="nucleotide sequence ID" value="NZ_BAABHD010000081.1"/>
</dbReference>
<keyword evidence="1" id="KW-1133">Transmembrane helix</keyword>
<evidence type="ECO:0000256" key="1">
    <source>
        <dbReference type="SAM" id="Phobius"/>
    </source>
</evidence>
<dbReference type="Proteomes" id="UP001501175">
    <property type="component" value="Unassembled WGS sequence"/>
</dbReference>
<keyword evidence="1" id="KW-0472">Membrane</keyword>
<comment type="caution">
    <text evidence="2">The sequence shown here is derived from an EMBL/GenBank/DDBJ whole genome shotgun (WGS) entry which is preliminary data.</text>
</comment>
<protein>
    <submittedName>
        <fullName evidence="2">Uncharacterized protein</fullName>
    </submittedName>
</protein>
<dbReference type="EMBL" id="BAABHD010000081">
    <property type="protein sequence ID" value="GAA4466685.1"/>
    <property type="molecule type" value="Genomic_DNA"/>
</dbReference>
<sequence>MFKDATLLILAKGHLINTQLDVYVTSFLPLEALGFLAIVSFVFLAKVGHAHTKEIKKQVLYGAYQQAVKSGDMLRAYETGLAYHSCVKDGQLTRADEEAFHRELITVM</sequence>